<accession>A0AA97F8K8</accession>
<feature type="transmembrane region" description="Helical" evidence="13">
    <location>
        <begin position="368"/>
        <end position="387"/>
    </location>
</feature>
<comment type="similarity">
    <text evidence="2 13">Belongs to the OXA1/ALB3/YidC family. Type 1 subfamily.</text>
</comment>
<dbReference type="GO" id="GO:0032977">
    <property type="term" value="F:membrane insertase activity"/>
    <property type="evidence" value="ECO:0007669"/>
    <property type="project" value="InterPro"/>
</dbReference>
<dbReference type="PANTHER" id="PTHR12428:SF65">
    <property type="entry name" value="CYTOCHROME C OXIDASE ASSEMBLY PROTEIN COX18, MITOCHONDRIAL"/>
    <property type="match status" value="1"/>
</dbReference>
<dbReference type="InterPro" id="IPR028055">
    <property type="entry name" value="YidC/Oxa/ALB_C"/>
</dbReference>
<keyword evidence="5 13" id="KW-1003">Cell membrane</keyword>
<keyword evidence="4 13" id="KW-0813">Transport</keyword>
<dbReference type="CDD" id="cd19961">
    <property type="entry name" value="EcYidC-like_peri"/>
    <property type="match status" value="1"/>
</dbReference>
<comment type="subunit">
    <text evidence="13">Interacts with the Sec translocase complex via SecD. Specifically interacts with transmembrane segments of nascent integral membrane proteins during membrane integration.</text>
</comment>
<dbReference type="InterPro" id="IPR019998">
    <property type="entry name" value="Membr_insert_YidC"/>
</dbReference>
<keyword evidence="10 13" id="KW-0143">Chaperone</keyword>
<dbReference type="GO" id="GO:0005886">
    <property type="term" value="C:plasma membrane"/>
    <property type="evidence" value="ECO:0007669"/>
    <property type="project" value="UniProtKB-SubCell"/>
</dbReference>
<dbReference type="NCBIfam" id="TIGR03592">
    <property type="entry name" value="yidC_oxa1_cterm"/>
    <property type="match status" value="1"/>
</dbReference>
<evidence type="ECO:0000256" key="7">
    <source>
        <dbReference type="ARBA" id="ARBA00022927"/>
    </source>
</evidence>
<keyword evidence="7 13" id="KW-0653">Protein transport</keyword>
<proteinExistence type="inferred from homology"/>
<reference evidence="17 18" key="1">
    <citation type="submission" date="2023-10" db="EMBL/GenBank/DDBJ databases">
        <title>Complete genome sequence of a Sphingomonadaceae bacterium.</title>
        <authorList>
            <person name="Yan C."/>
        </authorList>
    </citation>
    <scope>NUCLEOTIDE SEQUENCE [LARGE SCALE GENOMIC DNA]</scope>
    <source>
        <strain evidence="17 18">SCSIO 66989</strain>
    </source>
</reference>
<protein>
    <recommendedName>
        <fullName evidence="3 13">Membrane protein insertase YidC</fullName>
    </recommendedName>
    <alternativeName>
        <fullName evidence="12 13">Foldase YidC</fullName>
    </alternativeName>
    <alternativeName>
        <fullName evidence="11 13">Membrane integrase YidC</fullName>
    </alternativeName>
    <alternativeName>
        <fullName evidence="13">Membrane protein YidC</fullName>
    </alternativeName>
</protein>
<evidence type="ECO:0000256" key="14">
    <source>
        <dbReference type="SAM" id="MobiDB-lite"/>
    </source>
</evidence>
<dbReference type="PANTHER" id="PTHR12428">
    <property type="entry name" value="OXA1"/>
    <property type="match status" value="1"/>
</dbReference>
<feature type="transmembrane region" description="Helical" evidence="13">
    <location>
        <begin position="540"/>
        <end position="559"/>
    </location>
</feature>
<evidence type="ECO:0000259" key="15">
    <source>
        <dbReference type="Pfam" id="PF02096"/>
    </source>
</evidence>
<evidence type="ECO:0000256" key="10">
    <source>
        <dbReference type="ARBA" id="ARBA00023186"/>
    </source>
</evidence>
<dbReference type="InterPro" id="IPR001708">
    <property type="entry name" value="YidC/ALB3/OXA1/COX18"/>
</dbReference>
<sequence>MENQRNIILAVVLTAAVLFGSQYLIEYFYPAPPPEATDATQADAVDSAASGVTPAPSADTGDILDAGTDTAAAPTVKPVTVDSALGTGQRVAIANPLVKGSINLVGGRIDDLTMTEHRETIDKGSDPVRLFGPEGTDAQYFAQFGWLGQGIDRPTSETVWSADGETLTPETPVTLSWTNATGQSFSIRYSIDENYLITATQSFTNSGNAPVTLQPISYVSRTSKTADVGTWIIRTGPIGVFDGAANFSWDYDDVSEAANKTAEPEGQVSWLGFSDIYWLSALIAGEGSEVEGRFVNTNGDLYRSDLLYEAQIVAPGATLETCTRLYAGAKNVELLDSYTEQGITLLDRAVDWGWFYWFEKPIFYLLKWLFDAVGNFGVAIILLVVIIRGLMFPIAQRQFASMAAMRAVQPKMKAIQEKYADDKTKMQQEVMKLYKEEKVNPLGGCLPIFLQIPIFFALYKVLLLTVEMRHQPFALWIKDLSAPDPLTPVNLFGLLPFEPVSFLAIGILPILLGITMWLQFKLNPAPTDPVQAQVFSIMPWVLMFVMAPFAAGLQLYWMVSNVLTIAQQKWFYSRHPALKEQMAKDAEEKARKKELEAAEK</sequence>
<evidence type="ECO:0000256" key="2">
    <source>
        <dbReference type="ARBA" id="ARBA00010527"/>
    </source>
</evidence>
<dbReference type="CDD" id="cd20070">
    <property type="entry name" value="5TM_YidC_Alb3"/>
    <property type="match status" value="1"/>
</dbReference>
<name>A0AA97F8K8_9SPHN</name>
<keyword evidence="8 13" id="KW-1133">Transmembrane helix</keyword>
<keyword evidence="18" id="KW-1185">Reference proteome</keyword>
<comment type="subcellular location">
    <subcellularLocation>
        <location evidence="1">Cell inner membrane</location>
        <topology evidence="1">Multi-pass membrane protein</topology>
    </subcellularLocation>
    <subcellularLocation>
        <location evidence="13">Cell membrane</location>
        <topology evidence="13">Multi-pass membrane protein</topology>
    </subcellularLocation>
</comment>
<evidence type="ECO:0000256" key="4">
    <source>
        <dbReference type="ARBA" id="ARBA00022448"/>
    </source>
</evidence>
<dbReference type="KEGG" id="acoa:RB602_14610"/>
<dbReference type="InterPro" id="IPR028053">
    <property type="entry name" value="Membr_insert_YidC_N"/>
</dbReference>
<dbReference type="Proteomes" id="UP001302429">
    <property type="component" value="Chromosome"/>
</dbReference>
<evidence type="ECO:0000256" key="9">
    <source>
        <dbReference type="ARBA" id="ARBA00023136"/>
    </source>
</evidence>
<dbReference type="AlphaFoldDB" id="A0AA97F8K8"/>
<dbReference type="NCBIfam" id="TIGR03593">
    <property type="entry name" value="yidC_nterm"/>
    <property type="match status" value="1"/>
</dbReference>
<dbReference type="Gene3D" id="2.70.98.90">
    <property type="match status" value="1"/>
</dbReference>
<dbReference type="PRINTS" id="PR00701">
    <property type="entry name" value="60KDINNERMP"/>
</dbReference>
<evidence type="ECO:0000313" key="18">
    <source>
        <dbReference type="Proteomes" id="UP001302429"/>
    </source>
</evidence>
<evidence type="ECO:0000256" key="12">
    <source>
        <dbReference type="ARBA" id="ARBA00033342"/>
    </source>
</evidence>
<feature type="domain" description="Membrane insertase YidC N-terminal" evidence="16">
    <location>
        <begin position="90"/>
        <end position="365"/>
    </location>
</feature>
<gene>
    <name evidence="13 17" type="primary">yidC</name>
    <name evidence="17" type="ORF">RB602_14610</name>
</gene>
<keyword evidence="6 13" id="KW-0812">Transmembrane</keyword>
<feature type="region of interest" description="Disordered" evidence="14">
    <location>
        <begin position="37"/>
        <end position="61"/>
    </location>
</feature>
<dbReference type="RefSeq" id="WP_317081599.1">
    <property type="nucleotide sequence ID" value="NZ_CP136594.1"/>
</dbReference>
<feature type="transmembrane region" description="Helical" evidence="13">
    <location>
        <begin position="500"/>
        <end position="520"/>
    </location>
</feature>
<evidence type="ECO:0000256" key="3">
    <source>
        <dbReference type="ARBA" id="ARBA00015325"/>
    </source>
</evidence>
<evidence type="ECO:0000313" key="17">
    <source>
        <dbReference type="EMBL" id="WOE75042.1"/>
    </source>
</evidence>
<dbReference type="PRINTS" id="PR01900">
    <property type="entry name" value="YIDCPROTEIN"/>
</dbReference>
<feature type="domain" description="Membrane insertase YidC/Oxa/ALB C-terminal" evidence="15">
    <location>
        <begin position="376"/>
        <end position="571"/>
    </location>
</feature>
<dbReference type="GO" id="GO:0015031">
    <property type="term" value="P:protein transport"/>
    <property type="evidence" value="ECO:0007669"/>
    <property type="project" value="UniProtKB-KW"/>
</dbReference>
<dbReference type="InterPro" id="IPR038221">
    <property type="entry name" value="YidC_periplasmic_sf"/>
</dbReference>
<evidence type="ECO:0000256" key="6">
    <source>
        <dbReference type="ARBA" id="ARBA00022692"/>
    </source>
</evidence>
<evidence type="ECO:0000256" key="8">
    <source>
        <dbReference type="ARBA" id="ARBA00022989"/>
    </source>
</evidence>
<evidence type="ECO:0000259" key="16">
    <source>
        <dbReference type="Pfam" id="PF14849"/>
    </source>
</evidence>
<feature type="transmembrane region" description="Helical" evidence="13">
    <location>
        <begin position="439"/>
        <end position="459"/>
    </location>
</feature>
<feature type="transmembrane region" description="Helical" evidence="13">
    <location>
        <begin position="7"/>
        <end position="25"/>
    </location>
</feature>
<dbReference type="Pfam" id="PF14849">
    <property type="entry name" value="YidC_periplas"/>
    <property type="match status" value="1"/>
</dbReference>
<comment type="function">
    <text evidence="13">Required for the insertion and/or proper folding and/or complex formation of integral membrane proteins into the membrane. Involved in integration of membrane proteins that insert both dependently and independently of the Sec translocase complex, as well as at least some lipoproteins. Aids folding of multispanning membrane proteins.</text>
</comment>
<evidence type="ECO:0000256" key="11">
    <source>
        <dbReference type="ARBA" id="ARBA00033245"/>
    </source>
</evidence>
<evidence type="ECO:0000256" key="1">
    <source>
        <dbReference type="ARBA" id="ARBA00004429"/>
    </source>
</evidence>
<evidence type="ECO:0000256" key="13">
    <source>
        <dbReference type="HAMAP-Rule" id="MF_01810"/>
    </source>
</evidence>
<dbReference type="Pfam" id="PF02096">
    <property type="entry name" value="60KD_IMP"/>
    <property type="match status" value="1"/>
</dbReference>
<evidence type="ECO:0000256" key="5">
    <source>
        <dbReference type="ARBA" id="ARBA00022475"/>
    </source>
</evidence>
<dbReference type="HAMAP" id="MF_01810">
    <property type="entry name" value="YidC_type1"/>
    <property type="match status" value="1"/>
</dbReference>
<dbReference type="GO" id="GO:0051205">
    <property type="term" value="P:protein insertion into membrane"/>
    <property type="evidence" value="ECO:0007669"/>
    <property type="project" value="TreeGrafter"/>
</dbReference>
<dbReference type="InterPro" id="IPR047196">
    <property type="entry name" value="YidC_ALB_C"/>
</dbReference>
<keyword evidence="9 13" id="KW-0472">Membrane</keyword>
<organism evidence="17 18">
    <name type="scientific">Alterisphingorhabdus coralli</name>
    <dbReference type="NCBI Taxonomy" id="3071408"/>
    <lineage>
        <taxon>Bacteria</taxon>
        <taxon>Pseudomonadati</taxon>
        <taxon>Pseudomonadota</taxon>
        <taxon>Alphaproteobacteria</taxon>
        <taxon>Sphingomonadales</taxon>
        <taxon>Sphingomonadaceae</taxon>
        <taxon>Alterisphingorhabdus (ex Yan et al. 2024)</taxon>
    </lineage>
</organism>
<dbReference type="NCBIfam" id="NF002353">
    <property type="entry name" value="PRK01318.1-4"/>
    <property type="match status" value="1"/>
</dbReference>
<dbReference type="EMBL" id="CP136594">
    <property type="protein sequence ID" value="WOE75042.1"/>
    <property type="molecule type" value="Genomic_DNA"/>
</dbReference>